<reference evidence="1" key="1">
    <citation type="submission" date="2024-03" db="EMBL/GenBank/DDBJ databases">
        <title>Novel Streptomyces species of biotechnological and ecological value are a feature of Machair soil.</title>
        <authorList>
            <person name="Prole J.R."/>
            <person name="Goodfellow M."/>
            <person name="Allenby N."/>
            <person name="Ward A.C."/>
        </authorList>
    </citation>
    <scope>NUCLEOTIDE SEQUENCE</scope>
    <source>
        <strain evidence="1">MS2.AVA.5</strain>
    </source>
</reference>
<dbReference type="EMBL" id="JBBKAJ010000022">
    <property type="protein sequence ID" value="MEJ8634689.1"/>
    <property type="molecule type" value="Genomic_DNA"/>
</dbReference>
<gene>
    <name evidence="1" type="ORF">WKI67_14945</name>
</gene>
<accession>A0ACC6PTM8</accession>
<name>A0ACC6PTM8_9ACTN</name>
<dbReference type="EC" id="2.3.1.-" evidence="1"/>
<evidence type="ECO:0000313" key="2">
    <source>
        <dbReference type="Proteomes" id="UP001377168"/>
    </source>
</evidence>
<protein>
    <submittedName>
        <fullName evidence="1">GNAT family N-acetyltransferase</fullName>
        <ecNumber evidence="1">2.3.1.-</ecNumber>
    </submittedName>
</protein>
<comment type="caution">
    <text evidence="1">The sequence shown here is derived from an EMBL/GenBank/DDBJ whole genome shotgun (WGS) entry which is preliminary data.</text>
</comment>
<dbReference type="Proteomes" id="UP001377168">
    <property type="component" value="Unassembled WGS sequence"/>
</dbReference>
<keyword evidence="2" id="KW-1185">Reference proteome</keyword>
<keyword evidence="1" id="KW-0012">Acyltransferase</keyword>
<sequence>MTWQLTGDVEEFQRVAGPYLAADPVGTTALITVSETVRRHGPYVYGAGGPPPRFGWWRENPSAPVEAAFVQTPPHAPMFGSIHPGHARSLARVLRAAGDDVPVSGVKGADGGAQAFADAWAGPGSWSVVARLRLFRLRELTPPEPPGRARQACAGDVPLVAGWMRGFAADIGGDADADQTSNAARRIDDGCLWLWEVEGRPVSMASRSPVLVGQSRVSPVYTPDGFRGRGYAGAVTAAVSRAAVADGAELVLLFADTDNPTSSALYQRLGYRAVQDHVDLAFG</sequence>
<organism evidence="1 2">
    <name type="scientific">Streptomyces achmelvichensis</name>
    <dbReference type="NCBI Taxonomy" id="3134111"/>
    <lineage>
        <taxon>Bacteria</taxon>
        <taxon>Bacillati</taxon>
        <taxon>Actinomycetota</taxon>
        <taxon>Actinomycetes</taxon>
        <taxon>Kitasatosporales</taxon>
        <taxon>Streptomycetaceae</taxon>
        <taxon>Streptomyces</taxon>
    </lineage>
</organism>
<proteinExistence type="predicted"/>
<evidence type="ECO:0000313" key="1">
    <source>
        <dbReference type="EMBL" id="MEJ8634689.1"/>
    </source>
</evidence>
<keyword evidence="1" id="KW-0808">Transferase</keyword>